<feature type="transmembrane region" description="Helical" evidence="7">
    <location>
        <begin position="40"/>
        <end position="61"/>
    </location>
</feature>
<sequence>MAFDYKNRREEFWNAVTHGIGFILSIPALVFLILRGNERGTALHVTAFTIFGVSMLILYLMSTLLHSMPEKYKRFFSILDHSSIYILIAGTYTPLLLVSLGGALGWTLFGVIWGLAVLGILFKVFFIHRFEAVSLIFYIVMGWLIVFAIRPLHDQIGNSGITLLVIGGILYTVGAIFYAWRKIPYNHAIWHLFVIGGSAAMYFSVLLYA</sequence>
<keyword evidence="6" id="KW-0479">Metal-binding</keyword>
<keyword evidence="5 7" id="KW-0472">Membrane</keyword>
<feature type="transmembrane region" description="Helical" evidence="7">
    <location>
        <begin position="189"/>
        <end position="208"/>
    </location>
</feature>
<evidence type="ECO:0000256" key="2">
    <source>
        <dbReference type="ARBA" id="ARBA00008488"/>
    </source>
</evidence>
<feature type="transmembrane region" description="Helical" evidence="7">
    <location>
        <begin position="132"/>
        <end position="149"/>
    </location>
</feature>
<dbReference type="EMBL" id="FTPL01000002">
    <property type="protein sequence ID" value="SIT80546.1"/>
    <property type="molecule type" value="Genomic_DNA"/>
</dbReference>
<dbReference type="InterPro" id="IPR004254">
    <property type="entry name" value="AdipoR/HlyIII-related"/>
</dbReference>
<dbReference type="Pfam" id="PF03006">
    <property type="entry name" value="HlyIII"/>
    <property type="match status" value="1"/>
</dbReference>
<comment type="similarity">
    <text evidence="2">Belongs to the UPF0073 (Hly-III) family.</text>
</comment>
<feature type="binding site" evidence="6">
    <location>
        <position position="191"/>
    </location>
    <ligand>
        <name>Zn(2+)</name>
        <dbReference type="ChEBI" id="CHEBI:29105"/>
    </ligand>
</feature>
<keyword evidence="4 7" id="KW-1133">Transmembrane helix</keyword>
<dbReference type="InterPro" id="IPR005744">
    <property type="entry name" value="Hy-lIII"/>
</dbReference>
<keyword evidence="3 7" id="KW-0812">Transmembrane</keyword>
<protein>
    <submittedName>
        <fullName evidence="8">Hemolysin III</fullName>
    </submittedName>
</protein>
<keyword evidence="9" id="KW-1185">Reference proteome</keyword>
<evidence type="ECO:0000256" key="6">
    <source>
        <dbReference type="PIRSR" id="PIRSR604254-1"/>
    </source>
</evidence>
<evidence type="ECO:0000313" key="9">
    <source>
        <dbReference type="Proteomes" id="UP000187550"/>
    </source>
</evidence>
<organism evidence="8 9">
    <name type="scientific">Edaphobacillus lindanitolerans</name>
    <dbReference type="NCBI Taxonomy" id="550447"/>
    <lineage>
        <taxon>Bacteria</taxon>
        <taxon>Bacillati</taxon>
        <taxon>Bacillota</taxon>
        <taxon>Bacilli</taxon>
        <taxon>Bacillales</taxon>
        <taxon>Bacillaceae</taxon>
        <taxon>Edaphobacillus</taxon>
    </lineage>
</organism>
<dbReference type="GO" id="GO:0046872">
    <property type="term" value="F:metal ion binding"/>
    <property type="evidence" value="ECO:0007669"/>
    <property type="project" value="UniProtKB-KW"/>
</dbReference>
<dbReference type="NCBIfam" id="TIGR01065">
    <property type="entry name" value="hlyIII"/>
    <property type="match status" value="1"/>
</dbReference>
<evidence type="ECO:0000256" key="1">
    <source>
        <dbReference type="ARBA" id="ARBA00004127"/>
    </source>
</evidence>
<dbReference type="RefSeq" id="WP_076757610.1">
    <property type="nucleotide sequence ID" value="NZ_FTPL01000002.1"/>
</dbReference>
<dbReference type="OrthoDB" id="9813689at2"/>
<dbReference type="GO" id="GO:0016020">
    <property type="term" value="C:membrane"/>
    <property type="evidence" value="ECO:0007669"/>
    <property type="project" value="InterPro"/>
</dbReference>
<reference evidence="9" key="1">
    <citation type="submission" date="2017-01" db="EMBL/GenBank/DDBJ databases">
        <authorList>
            <person name="Varghese N."/>
            <person name="Submissions S."/>
        </authorList>
    </citation>
    <scope>NUCLEOTIDE SEQUENCE [LARGE SCALE GENOMIC DNA]</scope>
    <source>
        <strain evidence="9">MNA4</strain>
    </source>
</reference>
<evidence type="ECO:0000256" key="5">
    <source>
        <dbReference type="ARBA" id="ARBA00023136"/>
    </source>
</evidence>
<dbReference type="GO" id="GO:0140911">
    <property type="term" value="F:pore-forming activity"/>
    <property type="evidence" value="ECO:0007669"/>
    <property type="project" value="InterPro"/>
</dbReference>
<feature type="transmembrane region" description="Helical" evidence="7">
    <location>
        <begin position="106"/>
        <end position="125"/>
    </location>
</feature>
<feature type="transmembrane region" description="Helical" evidence="7">
    <location>
        <begin position="12"/>
        <end position="34"/>
    </location>
</feature>
<evidence type="ECO:0000256" key="4">
    <source>
        <dbReference type="ARBA" id="ARBA00022989"/>
    </source>
</evidence>
<feature type="transmembrane region" description="Helical" evidence="7">
    <location>
        <begin position="161"/>
        <end position="180"/>
    </location>
</feature>
<dbReference type="STRING" id="550447.SAMN05428946_1326"/>
<dbReference type="GO" id="GO:0012505">
    <property type="term" value="C:endomembrane system"/>
    <property type="evidence" value="ECO:0007669"/>
    <property type="project" value="UniProtKB-SubCell"/>
</dbReference>
<feature type="binding site" evidence="6">
    <location>
        <position position="66"/>
    </location>
    <ligand>
        <name>Zn(2+)</name>
        <dbReference type="ChEBI" id="CHEBI:29105"/>
    </ligand>
</feature>
<dbReference type="PANTHER" id="PTHR20855">
    <property type="entry name" value="ADIPOR/PROGESTIN RECEPTOR-RELATED"/>
    <property type="match status" value="1"/>
</dbReference>
<dbReference type="PANTHER" id="PTHR20855:SF129">
    <property type="entry name" value="HEMOLYSIN-3 HOMOLOG"/>
    <property type="match status" value="1"/>
</dbReference>
<evidence type="ECO:0000256" key="7">
    <source>
        <dbReference type="SAM" id="Phobius"/>
    </source>
</evidence>
<evidence type="ECO:0000313" key="8">
    <source>
        <dbReference type="EMBL" id="SIT80546.1"/>
    </source>
</evidence>
<dbReference type="AlphaFoldDB" id="A0A1U7PLZ0"/>
<keyword evidence="6" id="KW-0862">Zinc</keyword>
<comment type="subcellular location">
    <subcellularLocation>
        <location evidence="1">Endomembrane system</location>
        <topology evidence="1">Multi-pass membrane protein</topology>
    </subcellularLocation>
</comment>
<evidence type="ECO:0000256" key="3">
    <source>
        <dbReference type="ARBA" id="ARBA00022692"/>
    </source>
</evidence>
<name>A0A1U7PLZ0_9BACI</name>
<accession>A0A1U7PLZ0</accession>
<feature type="binding site" evidence="6">
    <location>
        <position position="187"/>
    </location>
    <ligand>
        <name>Zn(2+)</name>
        <dbReference type="ChEBI" id="CHEBI:29105"/>
    </ligand>
</feature>
<gene>
    <name evidence="8" type="ORF">SAMN05428946_1326</name>
</gene>
<dbReference type="Proteomes" id="UP000187550">
    <property type="component" value="Unassembled WGS sequence"/>
</dbReference>
<proteinExistence type="inferred from homology"/>